<keyword evidence="3" id="KW-0238">DNA-binding</keyword>
<evidence type="ECO:0000313" key="7">
    <source>
        <dbReference type="Proteomes" id="UP000587070"/>
    </source>
</evidence>
<dbReference type="OrthoDB" id="5298944at2"/>
<dbReference type="EC" id="3.1.21.3" evidence="6"/>
<accession>A0A840GBP1</accession>
<dbReference type="PANTHER" id="PTHR43140:SF1">
    <property type="entry name" value="TYPE I RESTRICTION ENZYME ECOKI SPECIFICITY SUBUNIT"/>
    <property type="match status" value="1"/>
</dbReference>
<keyword evidence="7" id="KW-1185">Reference proteome</keyword>
<dbReference type="AlphaFoldDB" id="A0A840GBP1"/>
<feature type="domain" description="Type I restriction modification DNA specificity" evidence="5">
    <location>
        <begin position="436"/>
        <end position="548"/>
    </location>
</feature>
<dbReference type="GO" id="GO:0009307">
    <property type="term" value="P:DNA restriction-modification system"/>
    <property type="evidence" value="ECO:0007669"/>
    <property type="project" value="UniProtKB-KW"/>
</dbReference>
<dbReference type="InterPro" id="IPR051212">
    <property type="entry name" value="Type-I_RE_S_subunit"/>
</dbReference>
<dbReference type="GO" id="GO:0003677">
    <property type="term" value="F:DNA binding"/>
    <property type="evidence" value="ECO:0007669"/>
    <property type="project" value="UniProtKB-KW"/>
</dbReference>
<protein>
    <submittedName>
        <fullName evidence="6">Type I restriction enzyme S subunit</fullName>
        <ecNumber evidence="6">3.1.21.3</ecNumber>
    </submittedName>
</protein>
<dbReference type="Proteomes" id="UP000587070">
    <property type="component" value="Unassembled WGS sequence"/>
</dbReference>
<name>A0A840GBP1_RHOTE</name>
<sequence>MDAQQFLADFGHIANAPGGVERLRELIYQFAITGRLVPQQAEEGNADTVLENVTRIRQQLLAEKRWKRAPKLESAPLNLPAVELPPSWRWSRLLDLGEINPRNLASDEAKAAFVPMAAVSEKHGIAVGGKETDWASISKGYTHFANGDVLLAKITPCFENGKAAVVSGLKHGIGSGSTEFHVFRSMSEDVLAAYVYLFLRSPLFRVKGQSSMTGTAGQKRLPTDYFALCAMPLPPKAEQTRIVAKVDELMSLCDKLEDDQQKRRKLQNALRQATLQAVAKAQSPHELQASWARLEANFSRLFSAPEDVEALHKVAMDLAVSGLLSKPNESDEPAQVLKARILSAKEKGINQGVFARKKHVKPELLEETTLPAHWDVIALDDAISTIDAGWSPACLPNSRSDESKWGVLKTTSVQVLRFLPIEHKELPASFEPRPQYQVELGDILITRAGPKNRVGICCVVDSAPPRLMISDKLIRFHIVNDLIDPQFVALCLSAGEPGRIVERLKSGMADSQMNISQDKLRSITIPLPPIAEQKRVLKELEVFMQLIDSYSERIGTAIRTGQQLASASVSAMTGIAIEQEEDKPVKVPQTELISKLRLGQAPSVKVQAPLAGLLARQNGELSAQDLWQRYGGEIDAFYAQLKTEVAHGWIEEPVLLKLRDELDLKNIPESDAVLSLLLKSNKEGMYQRDLLKMYGENESQFMDQLNKEISFGFIRIASASNVQLVDA</sequence>
<dbReference type="RefSeq" id="WP_153117766.1">
    <property type="nucleotide sequence ID" value="NZ_JACIGE010000015.1"/>
</dbReference>
<dbReference type="Gene3D" id="3.90.220.20">
    <property type="entry name" value="DNA methylase specificity domains"/>
    <property type="match status" value="2"/>
</dbReference>
<keyword evidence="4" id="KW-0175">Coiled coil</keyword>
<dbReference type="CDD" id="cd17261">
    <property type="entry name" value="RMtype1_S_EcoKI-TRD2-CR2_like"/>
    <property type="match status" value="1"/>
</dbReference>
<keyword evidence="6" id="KW-0378">Hydrolase</keyword>
<feature type="coiled-coil region" evidence="4">
    <location>
        <begin position="249"/>
        <end position="276"/>
    </location>
</feature>
<comment type="similarity">
    <text evidence="1">Belongs to the type-I restriction system S methylase family.</text>
</comment>
<dbReference type="InterPro" id="IPR000055">
    <property type="entry name" value="Restrct_endonuc_typeI_TRD"/>
</dbReference>
<evidence type="ECO:0000256" key="2">
    <source>
        <dbReference type="ARBA" id="ARBA00022747"/>
    </source>
</evidence>
<comment type="caution">
    <text evidence="6">The sequence shown here is derived from an EMBL/GenBank/DDBJ whole genome shotgun (WGS) entry which is preliminary data.</text>
</comment>
<dbReference type="PANTHER" id="PTHR43140">
    <property type="entry name" value="TYPE-1 RESTRICTION ENZYME ECOKI SPECIFICITY PROTEIN"/>
    <property type="match status" value="1"/>
</dbReference>
<proteinExistence type="inferred from homology"/>
<keyword evidence="2" id="KW-0680">Restriction system</keyword>
<evidence type="ECO:0000259" key="5">
    <source>
        <dbReference type="Pfam" id="PF01420"/>
    </source>
</evidence>
<dbReference type="CDD" id="cd17260">
    <property type="entry name" value="RMtype1_S_EcoEI-TRD1-CR1_like"/>
    <property type="match status" value="1"/>
</dbReference>
<organism evidence="6 7">
    <name type="scientific">Rhodocyclus tenuis</name>
    <name type="common">Rhodospirillum tenue</name>
    <dbReference type="NCBI Taxonomy" id="1066"/>
    <lineage>
        <taxon>Bacteria</taxon>
        <taxon>Pseudomonadati</taxon>
        <taxon>Pseudomonadota</taxon>
        <taxon>Betaproteobacteria</taxon>
        <taxon>Rhodocyclales</taxon>
        <taxon>Rhodocyclaceae</taxon>
        <taxon>Rhodocyclus</taxon>
    </lineage>
</organism>
<dbReference type="InterPro" id="IPR044946">
    <property type="entry name" value="Restrct_endonuc_typeI_TRD_sf"/>
</dbReference>
<evidence type="ECO:0000256" key="1">
    <source>
        <dbReference type="ARBA" id="ARBA00010923"/>
    </source>
</evidence>
<dbReference type="SUPFAM" id="SSF116734">
    <property type="entry name" value="DNA methylase specificity domain"/>
    <property type="match status" value="2"/>
</dbReference>
<evidence type="ECO:0000256" key="4">
    <source>
        <dbReference type="SAM" id="Coils"/>
    </source>
</evidence>
<reference evidence="6 7" key="1">
    <citation type="submission" date="2020-08" db="EMBL/GenBank/DDBJ databases">
        <title>Genome sequencing of Purple Non-Sulfur Bacteria from various extreme environments.</title>
        <authorList>
            <person name="Mayer M."/>
        </authorList>
    </citation>
    <scope>NUCLEOTIDE SEQUENCE [LARGE SCALE GENOMIC DNA]</scope>
    <source>
        <strain evidence="6 7">2761</strain>
    </source>
</reference>
<feature type="domain" description="Type I restriction modification DNA specificity" evidence="5">
    <location>
        <begin position="88"/>
        <end position="259"/>
    </location>
</feature>
<dbReference type="EMBL" id="JACIGE010000015">
    <property type="protein sequence ID" value="MBB4248891.1"/>
    <property type="molecule type" value="Genomic_DNA"/>
</dbReference>
<dbReference type="Pfam" id="PF01420">
    <property type="entry name" value="Methylase_S"/>
    <property type="match status" value="2"/>
</dbReference>
<dbReference type="GO" id="GO:0009035">
    <property type="term" value="F:type I site-specific deoxyribonuclease activity"/>
    <property type="evidence" value="ECO:0007669"/>
    <property type="project" value="UniProtKB-EC"/>
</dbReference>
<evidence type="ECO:0000256" key="3">
    <source>
        <dbReference type="ARBA" id="ARBA00023125"/>
    </source>
</evidence>
<evidence type="ECO:0000313" key="6">
    <source>
        <dbReference type="EMBL" id="MBB4248891.1"/>
    </source>
</evidence>
<gene>
    <name evidence="6" type="ORF">GGD90_003293</name>
</gene>